<comment type="caution">
    <text evidence="7">The sequence shown here is derived from an EMBL/GenBank/DDBJ whole genome shotgun (WGS) entry which is preliminary data.</text>
</comment>
<gene>
    <name evidence="7" type="ORF">NDU88_004022</name>
</gene>
<dbReference type="Gene3D" id="3.40.50.300">
    <property type="entry name" value="P-loop containing nucleotide triphosphate hydrolases"/>
    <property type="match status" value="1"/>
</dbReference>
<proteinExistence type="inferred from homology"/>
<evidence type="ECO:0000256" key="4">
    <source>
        <dbReference type="ARBA" id="ARBA00022679"/>
    </source>
</evidence>
<dbReference type="GO" id="GO:0005737">
    <property type="term" value="C:cytoplasm"/>
    <property type="evidence" value="ECO:0007669"/>
    <property type="project" value="UniProtKB-SubCell"/>
</dbReference>
<dbReference type="EC" id="2.8.2.-" evidence="5"/>
<dbReference type="GO" id="GO:0008146">
    <property type="term" value="F:sulfotransferase activity"/>
    <property type="evidence" value="ECO:0007669"/>
    <property type="project" value="InterPro"/>
</dbReference>
<keyword evidence="4 5" id="KW-0808">Transferase</keyword>
<dbReference type="Pfam" id="PF00685">
    <property type="entry name" value="Sulfotransfer_1"/>
    <property type="match status" value="1"/>
</dbReference>
<keyword evidence="8" id="KW-1185">Reference proteome</keyword>
<accession>A0AAV7L056</accession>
<dbReference type="FunFam" id="3.40.50.300:FF:000433">
    <property type="entry name" value="Estrogen sulfotransferase"/>
    <property type="match status" value="1"/>
</dbReference>
<dbReference type="Proteomes" id="UP001066276">
    <property type="component" value="Chromosome 12"/>
</dbReference>
<dbReference type="PANTHER" id="PTHR11783">
    <property type="entry name" value="SULFOTRANSFERASE SULT"/>
    <property type="match status" value="1"/>
</dbReference>
<evidence type="ECO:0000259" key="6">
    <source>
        <dbReference type="Pfam" id="PF00685"/>
    </source>
</evidence>
<evidence type="ECO:0000256" key="1">
    <source>
        <dbReference type="ARBA" id="ARBA00004496"/>
    </source>
</evidence>
<dbReference type="InterPro" id="IPR000863">
    <property type="entry name" value="Sulfotransferase_dom"/>
</dbReference>
<evidence type="ECO:0000256" key="5">
    <source>
        <dbReference type="RuleBase" id="RU361155"/>
    </source>
</evidence>
<evidence type="ECO:0000256" key="3">
    <source>
        <dbReference type="ARBA" id="ARBA00022490"/>
    </source>
</evidence>
<sequence length="288" mass="33795">MARLDVTETYAGVSFPGHLHTLESLEYARSFDFQVDDIVIVTYPKSGTTWMQEVLTLIYSKGDAILAKTIPNWVRAPWLEHTYFRDVLTDDEGPRFITSHLQYDILGPALKRSKAKVIYVTRNPKDVAVSFYHFHKMANFLPDPGSFEEFLNKFLEGTVHFGSWFEHVKGWWSHREEMELLHMSYEDMKKDLRNSIDRVCEFLGCPMYPEELEGVEQHCTFTTMSKNSMVNYTLIAPEILDHNQGQFMRKGDVGDWKEHFTLEQNAHFDKVYKEKLQDLDLSFQWELD</sequence>
<evidence type="ECO:0000313" key="7">
    <source>
        <dbReference type="EMBL" id="KAJ1083867.1"/>
    </source>
</evidence>
<keyword evidence="3" id="KW-0963">Cytoplasm</keyword>
<comment type="similarity">
    <text evidence="2 5">Belongs to the sulfotransferase 1 family.</text>
</comment>
<organism evidence="7 8">
    <name type="scientific">Pleurodeles waltl</name>
    <name type="common">Iberian ribbed newt</name>
    <dbReference type="NCBI Taxonomy" id="8319"/>
    <lineage>
        <taxon>Eukaryota</taxon>
        <taxon>Metazoa</taxon>
        <taxon>Chordata</taxon>
        <taxon>Craniata</taxon>
        <taxon>Vertebrata</taxon>
        <taxon>Euteleostomi</taxon>
        <taxon>Amphibia</taxon>
        <taxon>Batrachia</taxon>
        <taxon>Caudata</taxon>
        <taxon>Salamandroidea</taxon>
        <taxon>Salamandridae</taxon>
        <taxon>Pleurodelinae</taxon>
        <taxon>Pleurodeles</taxon>
    </lineage>
</organism>
<dbReference type="InterPro" id="IPR027417">
    <property type="entry name" value="P-loop_NTPase"/>
</dbReference>
<protein>
    <recommendedName>
        <fullName evidence="5">Sulfotransferase</fullName>
        <ecNumber evidence="5">2.8.2.-</ecNumber>
    </recommendedName>
</protein>
<reference evidence="7" key="1">
    <citation type="journal article" date="2022" name="bioRxiv">
        <title>Sequencing and chromosome-scale assembly of the giantPleurodeles waltlgenome.</title>
        <authorList>
            <person name="Brown T."/>
            <person name="Elewa A."/>
            <person name="Iarovenko S."/>
            <person name="Subramanian E."/>
            <person name="Araus A.J."/>
            <person name="Petzold A."/>
            <person name="Susuki M."/>
            <person name="Suzuki K.-i.T."/>
            <person name="Hayashi T."/>
            <person name="Toyoda A."/>
            <person name="Oliveira C."/>
            <person name="Osipova E."/>
            <person name="Leigh N.D."/>
            <person name="Simon A."/>
            <person name="Yun M.H."/>
        </authorList>
    </citation>
    <scope>NUCLEOTIDE SEQUENCE</scope>
    <source>
        <strain evidence="7">20211129_DDA</strain>
        <tissue evidence="7">Liver</tissue>
    </source>
</reference>
<dbReference type="SUPFAM" id="SSF52540">
    <property type="entry name" value="P-loop containing nucleoside triphosphate hydrolases"/>
    <property type="match status" value="1"/>
</dbReference>
<name>A0AAV7L056_PLEWA</name>
<feature type="domain" description="Sulfotransferase" evidence="6">
    <location>
        <begin position="36"/>
        <end position="279"/>
    </location>
</feature>
<dbReference type="AlphaFoldDB" id="A0AAV7L056"/>
<evidence type="ECO:0000256" key="2">
    <source>
        <dbReference type="ARBA" id="ARBA00005771"/>
    </source>
</evidence>
<dbReference type="EMBL" id="JANPWB010000016">
    <property type="protein sequence ID" value="KAJ1083867.1"/>
    <property type="molecule type" value="Genomic_DNA"/>
</dbReference>
<evidence type="ECO:0000313" key="8">
    <source>
        <dbReference type="Proteomes" id="UP001066276"/>
    </source>
</evidence>
<comment type="subcellular location">
    <subcellularLocation>
        <location evidence="1">Cytoplasm</location>
    </subcellularLocation>
</comment>